<dbReference type="OrthoDB" id="893334at2"/>
<accession>A0A9X0L534</accession>
<name>A0A9X0L534_SOLP1</name>
<organism evidence="1 2">
    <name type="scientific">Solirubrum puertoriconensis</name>
    <dbReference type="NCBI Taxonomy" id="1751427"/>
    <lineage>
        <taxon>Bacteria</taxon>
        <taxon>Pseudomonadati</taxon>
        <taxon>Bacteroidota</taxon>
        <taxon>Cytophagia</taxon>
        <taxon>Cytophagales</taxon>
    </lineage>
</organism>
<keyword evidence="2" id="KW-1185">Reference proteome</keyword>
<dbReference type="Proteomes" id="UP000054223">
    <property type="component" value="Unassembled WGS sequence"/>
</dbReference>
<dbReference type="RefSeq" id="WP_059069293.1">
    <property type="nucleotide sequence ID" value="NZ_LNAL01000006.1"/>
</dbReference>
<protein>
    <recommendedName>
        <fullName evidence="3">STAS/SEC14 domain-containing protein</fullName>
    </recommendedName>
</protein>
<evidence type="ECO:0000313" key="2">
    <source>
        <dbReference type="Proteomes" id="UP000054223"/>
    </source>
</evidence>
<evidence type="ECO:0000313" key="1">
    <source>
        <dbReference type="EMBL" id="KUG08145.1"/>
    </source>
</evidence>
<sequence>MAVVHKSAALIIHYHAATAVLEAEWLGFVSSEQLRSGLQELLRHGRLRRVRGWIANHKQMRTIRLDDQEWMLEQFIPRVAELPLVRLGLVYSDDPLNRMAIKRVISSGSKMLPCQIEFFSETQQAQQWVGEGATNALPQL</sequence>
<gene>
    <name evidence="1" type="ORF">ASU33_08090</name>
</gene>
<evidence type="ECO:0008006" key="3">
    <source>
        <dbReference type="Google" id="ProtNLM"/>
    </source>
</evidence>
<comment type="caution">
    <text evidence="1">The sequence shown here is derived from an EMBL/GenBank/DDBJ whole genome shotgun (WGS) entry which is preliminary data.</text>
</comment>
<proteinExistence type="predicted"/>
<dbReference type="EMBL" id="LNAL01000006">
    <property type="protein sequence ID" value="KUG08145.1"/>
    <property type="molecule type" value="Genomic_DNA"/>
</dbReference>
<dbReference type="AlphaFoldDB" id="A0A9X0L534"/>
<reference evidence="1 2" key="1">
    <citation type="submission" date="2015-11" db="EMBL/GenBank/DDBJ databases">
        <title>Solirubrum puertoriconensis gen. nov. an environmental bacteria isolated in Puerto Rico.</title>
        <authorList>
            <person name="Cuebas-Irizarry M.F."/>
            <person name="Montalvo-Rodriguez R."/>
        </authorList>
    </citation>
    <scope>NUCLEOTIDE SEQUENCE [LARGE SCALE GENOMIC DNA]</scope>
    <source>
        <strain evidence="1 2">MC1A</strain>
    </source>
</reference>